<dbReference type="FunFam" id="3.40.50.12780:FF:000012">
    <property type="entry name" value="Non-ribosomal peptide synthetase"/>
    <property type="match status" value="2"/>
</dbReference>
<dbReference type="SUPFAM" id="SSF47336">
    <property type="entry name" value="ACP-like"/>
    <property type="match status" value="1"/>
</dbReference>
<dbReference type="GO" id="GO:0043041">
    <property type="term" value="P:amino acid activation for nonribosomal peptide biosynthetic process"/>
    <property type="evidence" value="ECO:0007669"/>
    <property type="project" value="TreeGrafter"/>
</dbReference>
<dbReference type="PROSITE" id="PS50075">
    <property type="entry name" value="CARRIER"/>
    <property type="match status" value="1"/>
</dbReference>
<keyword evidence="6" id="KW-0436">Ligase</keyword>
<dbReference type="GO" id="GO:0047527">
    <property type="term" value="F:2,3-dihydroxybenzoate-serine ligase activity"/>
    <property type="evidence" value="ECO:0007669"/>
    <property type="project" value="TreeGrafter"/>
</dbReference>
<dbReference type="Pfam" id="PF13193">
    <property type="entry name" value="AMP-binding_C"/>
    <property type="match status" value="1"/>
</dbReference>
<dbReference type="Proteomes" id="UP000010932">
    <property type="component" value="Unassembled WGS sequence"/>
</dbReference>
<dbReference type="EC" id="6.1.1.13" evidence="6"/>
<comment type="similarity">
    <text evidence="2">Belongs to the ATP-dependent AMP-binding enzyme family.</text>
</comment>
<dbReference type="Pfam" id="PF00550">
    <property type="entry name" value="PP-binding"/>
    <property type="match status" value="1"/>
</dbReference>
<dbReference type="Pfam" id="PF00501">
    <property type="entry name" value="AMP-binding"/>
    <property type="match status" value="2"/>
</dbReference>
<keyword evidence="4" id="KW-0597">Phosphoprotein</keyword>
<dbReference type="FunFam" id="1.10.1200.10:FF:000005">
    <property type="entry name" value="Nonribosomal peptide synthetase 1"/>
    <property type="match status" value="1"/>
</dbReference>
<dbReference type="SUPFAM" id="SSF52777">
    <property type="entry name" value="CoA-dependent acyltransferases"/>
    <property type="match status" value="4"/>
</dbReference>
<dbReference type="InterPro" id="IPR020806">
    <property type="entry name" value="PKS_PP-bd"/>
</dbReference>
<dbReference type="FunFam" id="3.30.559.10:FF:000012">
    <property type="entry name" value="Non-ribosomal peptide synthetase"/>
    <property type="match status" value="2"/>
</dbReference>
<evidence type="ECO:0000256" key="1">
    <source>
        <dbReference type="ARBA" id="ARBA00001957"/>
    </source>
</evidence>
<name>L7EE91_MICAE</name>
<dbReference type="InterPro" id="IPR025110">
    <property type="entry name" value="AMP-bd_C"/>
</dbReference>
<dbReference type="SUPFAM" id="SSF56801">
    <property type="entry name" value="Acetyl-CoA synthetase-like"/>
    <property type="match status" value="2"/>
</dbReference>
<dbReference type="Gene3D" id="3.40.50.980">
    <property type="match status" value="4"/>
</dbReference>
<comment type="cofactor">
    <cofactor evidence="1">
        <name>pantetheine 4'-phosphate</name>
        <dbReference type="ChEBI" id="CHEBI:47942"/>
    </cofactor>
</comment>
<dbReference type="GO" id="GO:0009366">
    <property type="term" value="C:enterobactin synthetase complex"/>
    <property type="evidence" value="ECO:0007669"/>
    <property type="project" value="TreeGrafter"/>
</dbReference>
<evidence type="ECO:0000259" key="5">
    <source>
        <dbReference type="PROSITE" id="PS50075"/>
    </source>
</evidence>
<proteinExistence type="inferred from homology"/>
<dbReference type="InterPro" id="IPR001242">
    <property type="entry name" value="Condensation_dom"/>
</dbReference>
<dbReference type="FunFam" id="3.30.559.30:FF:000001">
    <property type="entry name" value="Non-ribosomal peptide synthetase"/>
    <property type="match status" value="1"/>
</dbReference>
<dbReference type="InterPro" id="IPR009081">
    <property type="entry name" value="PP-bd_ACP"/>
</dbReference>
<dbReference type="NCBIfam" id="TIGR01733">
    <property type="entry name" value="AA-adenyl-dom"/>
    <property type="match status" value="2"/>
</dbReference>
<dbReference type="GO" id="GO:0008610">
    <property type="term" value="P:lipid biosynthetic process"/>
    <property type="evidence" value="ECO:0007669"/>
    <property type="project" value="UniProtKB-ARBA"/>
</dbReference>
<dbReference type="Gene3D" id="3.30.559.30">
    <property type="entry name" value="Nonribosomal peptide synthetase, condensation domain"/>
    <property type="match status" value="2"/>
</dbReference>
<dbReference type="PATRIC" id="fig|1134457.3.peg.660"/>
<dbReference type="GO" id="GO:0009239">
    <property type="term" value="P:enterobactin biosynthetic process"/>
    <property type="evidence" value="ECO:0007669"/>
    <property type="project" value="TreeGrafter"/>
</dbReference>
<dbReference type="InterPro" id="IPR045851">
    <property type="entry name" value="AMP-bd_C_sf"/>
</dbReference>
<dbReference type="GO" id="GO:0031177">
    <property type="term" value="F:phosphopantetheine binding"/>
    <property type="evidence" value="ECO:0007669"/>
    <property type="project" value="InterPro"/>
</dbReference>
<dbReference type="InterPro" id="IPR023213">
    <property type="entry name" value="CAT-like_dom_sf"/>
</dbReference>
<dbReference type="InterPro" id="IPR020845">
    <property type="entry name" value="AMP-binding_CS"/>
</dbReference>
<dbReference type="Pfam" id="PF00668">
    <property type="entry name" value="Condensation"/>
    <property type="match status" value="2"/>
</dbReference>
<keyword evidence="3" id="KW-0596">Phosphopantetheine</keyword>
<dbReference type="PROSITE" id="PS00455">
    <property type="entry name" value="AMP_BINDING"/>
    <property type="match status" value="2"/>
</dbReference>
<sequence length="1973" mass="221369">MTKKIVEFVCYLRDLGITLEADENRLRCQAPEGILTPALRQEIGDHKLELLQFLQWVKQSKSTAHLPIKPVARDGHLPLSFAQQRLWFLHYLSPDSRSYNTLEILQIDGNLNLTVLEQSLGELINRHEIFRTTFPTVSGEPIQKIALPSRFQLKVDNYQDLDENEQSAKIQQVAELEAGQAFDLTVGPLIQFKLLQLSPQKSVLLLKMHHIIYDGWSFGILIRELSALYEAFLKNLANPLPALSIQYADFAVWQRQYLSGEVLDKQLNYWQEQLATVSPVLTLPTDRPRPAIQTFQGGVERFQLDQNVTQGLKKLGQDHGATLFMTLLAGFGVLLSRYSGQSDLLVGSPIANRNQAAIEPLIGFFANTLALRVNLSENPSFLELLEQVKQTTLEGYAHQDLPFEMLVEKLQLDRDLSRNPLVQVMFALQNTSQDDWNLSGLNIENLSLSVEATVRFDLEVHYWEKPEGLEGIWLYSSNLFDATTIQRMGQNFHHLIKEIITNPQTKVKQLPLLTMAEIHLLSSWNDTHADYLAKQLTSNKPQLSIYQLVEKQVSLTPDSVAVIFADQQLTYAELNERANHLAHYLCSLGVKADCLVGLCVERSLEMVIGILGILKAGASYLPLDPEYPMERLSFMVKDAQISVLLSQEKLVEKLPEYQATRVYLDRDWPTIAEFSRENLNLEVQPHNLGYVIYTSGSTGQPKGVMMGQLALCNLILWQLQNTTVTNEAKTLQFAPISFDVSFQEIFATLSAGGTLVLITEELRRDTSALLDFLEKQAIERLFLPFVALQQLAEVSVSRKFWVSSLREVITAGEQLQITPAIAAWFRDLENCTLHNHYGPSESHVVTSFTLTNPVENWPLLPPIGRAIANVQIYILDAFLQPVPVGVSGELYIGGVGVARGYLNRPELTAERFIPNPFDPPLTSLDKGVEQPSNLYKTGDLARYLPDGNIEYLGRIDNQVKVRGFRIELGEIEAVLSQCPDVQNTAVIVREDTPGDKRLVAYVVLTSDSQITTSELRQFLANQLPAYLVPNTFVILDDLPLTPSGKCDRRSLPIPETQALSNDYIAPKSPTEEILAQIWGQVLKIERVSREDNFFELGGHSLLATQVMSRLRETFQVELPLRSLFTAPTIAELALTIEQSQQTIAAPPILTRNDSANLPLSFAQQRLWFLDQLEPNSAFYHVGGAVRLEGTLNITALEQSLKEIINRHEALRTNFIMVNGQATQIIHPTINWRLSVVDCQNLTDTQSLEIAEAEKPFNLAQDCLFRATLFVRSPLEYHLLMTMHHIVSDGWSIGVFFQELTHLYAVYNQGLPSSLTPIKIQYADFAVWQRNWLQGEILSNQLNYWRKQLANAPAFLPLPTDRPRPAIQTFIGSHQEFKLSQPLSQKLNQLSQKHGVTLFMTLLAAFATLLYRYTGQADILVGSPIANRNRKEIEGLIGFFVNTLVLRLNLDNDLSFQNLLNHVREVSLAAYAHQDLPFEMLVEALHPQRDLSHTPLFQVMFVLQNTPVADLELKNVKVCPLPMENKTAKFDLTLSMENLEEGLIGVWEYNTDLFNGSTIERMSGHFVTLLEDIVAAPTKSVLRLSLLTEEEKLQLLIKNQGLQVDYPQEQCIHQLFEAQVERTPDAIAVVFEEQSLTYAELNHQANQLAHYLQTLGIGPEVLVAISVERSLEMIIGLLAILKACGAYLPLAPDYPTERLQFMLEDSQASFLITHSSLLEKLPSSQATLICLDHIQEQISQYSPDNLQSELTPSNLANVIYTSGSTGKPKGVMVEHRGLVNLASSQIQSFAVKNNSRVLQFASFSFDACISEILMTFGSGATLYLAQKNDLLPGQPLMERLEKNKITHVTLPPSALAVLPKKPLPNLQTLIVAGEACPLDLVKQWSVGRNFFNAYGPTETSVCATIGQCYQDDLKVTIGKAIANVQIYILDAFLQPVPIGVPGELYIGGVGVARGYLNRPELTAERFIFNPFDPP</sequence>
<dbReference type="CDD" id="cd19531">
    <property type="entry name" value="LCL_NRPS-like"/>
    <property type="match status" value="2"/>
</dbReference>
<dbReference type="InterPro" id="IPR041464">
    <property type="entry name" value="TubC_N"/>
</dbReference>
<dbReference type="Pfam" id="PF18563">
    <property type="entry name" value="TubC_N"/>
    <property type="match status" value="1"/>
</dbReference>
<dbReference type="Gene3D" id="3.30.300.30">
    <property type="match status" value="1"/>
</dbReference>
<dbReference type="PANTHER" id="PTHR45527">
    <property type="entry name" value="NONRIBOSOMAL PEPTIDE SYNTHETASE"/>
    <property type="match status" value="1"/>
</dbReference>
<dbReference type="InterPro" id="IPR000873">
    <property type="entry name" value="AMP-dep_synth/lig_dom"/>
</dbReference>
<dbReference type="CDD" id="cd17651">
    <property type="entry name" value="A_NRPS_VisG_like"/>
    <property type="match status" value="1"/>
</dbReference>
<dbReference type="RefSeq" id="WP_002734710.1">
    <property type="nucleotide sequence ID" value="NZ_ANKQ01000001.1"/>
</dbReference>
<dbReference type="Gene3D" id="3.30.559.10">
    <property type="entry name" value="Chloramphenicol acetyltransferase-like domain"/>
    <property type="match status" value="2"/>
</dbReference>
<evidence type="ECO:0000256" key="4">
    <source>
        <dbReference type="ARBA" id="ARBA00022553"/>
    </source>
</evidence>
<feature type="domain" description="Carrier" evidence="5">
    <location>
        <begin position="1065"/>
        <end position="1140"/>
    </location>
</feature>
<dbReference type="GO" id="GO:0005829">
    <property type="term" value="C:cytosol"/>
    <property type="evidence" value="ECO:0007669"/>
    <property type="project" value="TreeGrafter"/>
</dbReference>
<evidence type="ECO:0000256" key="2">
    <source>
        <dbReference type="ARBA" id="ARBA00006432"/>
    </source>
</evidence>
<dbReference type="EMBL" id="ANKQ01000001">
    <property type="protein sequence ID" value="ELP57196.1"/>
    <property type="molecule type" value="Genomic_DNA"/>
</dbReference>
<dbReference type="FunFam" id="3.40.50.980:FF:000001">
    <property type="entry name" value="Non-ribosomal peptide synthetase"/>
    <property type="match status" value="2"/>
</dbReference>
<comment type="caution">
    <text evidence="6">The sequence shown here is derived from an EMBL/GenBank/DDBJ whole genome shotgun (WGS) entry which is preliminary data.</text>
</comment>
<organism evidence="6 7">
    <name type="scientific">Microcystis aeruginosa TAIHU98</name>
    <dbReference type="NCBI Taxonomy" id="1134457"/>
    <lineage>
        <taxon>Bacteria</taxon>
        <taxon>Bacillati</taxon>
        <taxon>Cyanobacteriota</taxon>
        <taxon>Cyanophyceae</taxon>
        <taxon>Oscillatoriophycideae</taxon>
        <taxon>Chroococcales</taxon>
        <taxon>Microcystaceae</taxon>
        <taxon>Microcystis</taxon>
    </lineage>
</organism>
<evidence type="ECO:0000256" key="3">
    <source>
        <dbReference type="ARBA" id="ARBA00022450"/>
    </source>
</evidence>
<dbReference type="InterPro" id="IPR036736">
    <property type="entry name" value="ACP-like_sf"/>
</dbReference>
<dbReference type="Gene3D" id="1.10.1200.10">
    <property type="entry name" value="ACP-like"/>
    <property type="match status" value="1"/>
</dbReference>
<evidence type="ECO:0000313" key="6">
    <source>
        <dbReference type="EMBL" id="ELP57196.1"/>
    </source>
</evidence>
<evidence type="ECO:0000313" key="7">
    <source>
        <dbReference type="Proteomes" id="UP000010932"/>
    </source>
</evidence>
<protein>
    <submittedName>
        <fullName evidence="6">Amino acid adenylation domain protein</fullName>
        <ecNumber evidence="6">6.1.1.13</ecNumber>
    </submittedName>
</protein>
<dbReference type="FunFam" id="2.30.38.10:FF:000001">
    <property type="entry name" value="Non-ribosomal peptide synthetase PvdI"/>
    <property type="match status" value="1"/>
</dbReference>
<dbReference type="Gene3D" id="1.10.10.1830">
    <property type="entry name" value="Non-ribosomal peptide synthase, adenylation domain"/>
    <property type="match status" value="1"/>
</dbReference>
<gene>
    <name evidence="6" type="ORF">O53_1808</name>
</gene>
<dbReference type="PANTHER" id="PTHR45527:SF1">
    <property type="entry name" value="FATTY ACID SYNTHASE"/>
    <property type="match status" value="1"/>
</dbReference>
<dbReference type="InterPro" id="IPR010071">
    <property type="entry name" value="AA_adenyl_dom"/>
</dbReference>
<dbReference type="FunFam" id="3.30.300.30:FF:000010">
    <property type="entry name" value="Enterobactin synthetase component F"/>
    <property type="match status" value="1"/>
</dbReference>
<accession>L7EE91</accession>
<dbReference type="Gene3D" id="2.30.38.10">
    <property type="entry name" value="Luciferase, Domain 3"/>
    <property type="match status" value="2"/>
</dbReference>
<dbReference type="SMART" id="SM00823">
    <property type="entry name" value="PKS_PP"/>
    <property type="match status" value="1"/>
</dbReference>
<reference evidence="6 7" key="1">
    <citation type="journal article" date="2013" name="Genome Announc.">
        <title>Whole-Genome Sequence of Microcystis aeruginosa TAIHU98, a Nontoxic Bloom-Forming Strain Isolated from Taihu Lake, China.</title>
        <authorList>
            <person name="Yang C."/>
            <person name="Zhang W."/>
            <person name="Ren M."/>
            <person name="Song L."/>
            <person name="Li T."/>
            <person name="Zhao J."/>
        </authorList>
    </citation>
    <scope>NUCLEOTIDE SEQUENCE [LARGE SCALE GENOMIC DNA]</scope>
    <source>
        <strain evidence="6 7">TAIHU98</strain>
    </source>
</reference>
<dbReference type="InterPro" id="IPR044894">
    <property type="entry name" value="TubC_N_sf"/>
</dbReference>